<dbReference type="EMBL" id="CACSLK010012531">
    <property type="protein sequence ID" value="CAA0815616.1"/>
    <property type="molecule type" value="Genomic_DNA"/>
</dbReference>
<name>A0A9N7MTW6_STRHE</name>
<comment type="similarity">
    <text evidence="2 11">Belongs to the type IV zinc-finger family. Class A subfamily.</text>
</comment>
<dbReference type="InterPro" id="IPR000679">
    <property type="entry name" value="Znf_GATA"/>
</dbReference>
<comment type="caution">
    <text evidence="14">The sequence shown here is derived from an EMBL/GenBank/DDBJ whole genome shotgun (WGS) entry which is preliminary data.</text>
</comment>
<evidence type="ECO:0000256" key="11">
    <source>
        <dbReference type="PIRNR" id="PIRNR016992"/>
    </source>
</evidence>
<dbReference type="AlphaFoldDB" id="A0A9N7MTW6"/>
<dbReference type="GO" id="GO:0045893">
    <property type="term" value="P:positive regulation of DNA-templated transcription"/>
    <property type="evidence" value="ECO:0007669"/>
    <property type="project" value="InterPro"/>
</dbReference>
<dbReference type="CDD" id="cd00202">
    <property type="entry name" value="ZnF_GATA"/>
    <property type="match status" value="1"/>
</dbReference>
<evidence type="ECO:0000256" key="4">
    <source>
        <dbReference type="ARBA" id="ARBA00022771"/>
    </source>
</evidence>
<reference evidence="14" key="1">
    <citation type="submission" date="2019-12" db="EMBL/GenBank/DDBJ databases">
        <authorList>
            <person name="Scholes J."/>
        </authorList>
    </citation>
    <scope>NUCLEOTIDE SEQUENCE</scope>
</reference>
<evidence type="ECO:0000256" key="1">
    <source>
        <dbReference type="ARBA" id="ARBA00004123"/>
    </source>
</evidence>
<dbReference type="PROSITE" id="PS50114">
    <property type="entry name" value="GATA_ZN_FINGER_2"/>
    <property type="match status" value="1"/>
</dbReference>
<keyword evidence="10 11" id="KW-0539">Nucleus</keyword>
<evidence type="ECO:0000256" key="5">
    <source>
        <dbReference type="ARBA" id="ARBA00022833"/>
    </source>
</evidence>
<dbReference type="GO" id="GO:0008270">
    <property type="term" value="F:zinc ion binding"/>
    <property type="evidence" value="ECO:0007669"/>
    <property type="project" value="UniProtKB-KW"/>
</dbReference>
<dbReference type="PANTHER" id="PTHR45658:SF41">
    <property type="entry name" value="GATA TRANSCRIPTION FACTOR 3"/>
    <property type="match status" value="1"/>
</dbReference>
<keyword evidence="9 11" id="KW-0804">Transcription</keyword>
<keyword evidence="8 11" id="KW-0010">Activator</keyword>
<dbReference type="GO" id="GO:0005634">
    <property type="term" value="C:nucleus"/>
    <property type="evidence" value="ECO:0007669"/>
    <property type="project" value="UniProtKB-SubCell"/>
</dbReference>
<evidence type="ECO:0000313" key="14">
    <source>
        <dbReference type="EMBL" id="CAA0815616.1"/>
    </source>
</evidence>
<dbReference type="SUPFAM" id="SSF57716">
    <property type="entry name" value="Glucocorticoid receptor-like (DNA-binding domain)"/>
    <property type="match status" value="1"/>
</dbReference>
<keyword evidence="6 11" id="KW-0805">Transcription regulation</keyword>
<evidence type="ECO:0000256" key="10">
    <source>
        <dbReference type="ARBA" id="ARBA00023242"/>
    </source>
</evidence>
<evidence type="ECO:0000256" key="8">
    <source>
        <dbReference type="ARBA" id="ARBA00023159"/>
    </source>
</evidence>
<evidence type="ECO:0000259" key="13">
    <source>
        <dbReference type="PROSITE" id="PS50114"/>
    </source>
</evidence>
<organism evidence="14 15">
    <name type="scientific">Striga hermonthica</name>
    <name type="common">Purple witchweed</name>
    <name type="synonym">Buchnera hermonthica</name>
    <dbReference type="NCBI Taxonomy" id="68872"/>
    <lineage>
        <taxon>Eukaryota</taxon>
        <taxon>Viridiplantae</taxon>
        <taxon>Streptophyta</taxon>
        <taxon>Embryophyta</taxon>
        <taxon>Tracheophyta</taxon>
        <taxon>Spermatophyta</taxon>
        <taxon>Magnoliopsida</taxon>
        <taxon>eudicotyledons</taxon>
        <taxon>Gunneridae</taxon>
        <taxon>Pentapetalae</taxon>
        <taxon>asterids</taxon>
        <taxon>lamiids</taxon>
        <taxon>Lamiales</taxon>
        <taxon>Orobanchaceae</taxon>
        <taxon>Buchnereae</taxon>
        <taxon>Striga</taxon>
    </lineage>
</organism>
<protein>
    <recommendedName>
        <fullName evidence="11">GATA transcription factor</fullName>
    </recommendedName>
</protein>
<evidence type="ECO:0000256" key="2">
    <source>
        <dbReference type="ARBA" id="ARBA00005694"/>
    </source>
</evidence>
<dbReference type="InterPro" id="IPR016679">
    <property type="entry name" value="TF_GATA_pln"/>
</dbReference>
<evidence type="ECO:0000256" key="7">
    <source>
        <dbReference type="ARBA" id="ARBA00023125"/>
    </source>
</evidence>
<dbReference type="InterPro" id="IPR051140">
    <property type="entry name" value="GATA_TF"/>
</dbReference>
<keyword evidence="4 12" id="KW-0863">Zinc-finger</keyword>
<keyword evidence="5" id="KW-0862">Zinc</keyword>
<dbReference type="InterPro" id="IPR013088">
    <property type="entry name" value="Znf_NHR/GATA"/>
</dbReference>
<dbReference type="PIRSF" id="PIRSF016992">
    <property type="entry name" value="TF_GATA_plant"/>
    <property type="match status" value="1"/>
</dbReference>
<dbReference type="Gene3D" id="3.30.50.10">
    <property type="entry name" value="Erythroid Transcription Factor GATA-1, subunit A"/>
    <property type="match status" value="1"/>
</dbReference>
<evidence type="ECO:0000256" key="3">
    <source>
        <dbReference type="ARBA" id="ARBA00022723"/>
    </source>
</evidence>
<comment type="function">
    <text evidence="11">Transcriptional activator that specifically binds 5'-GATA-3' or 5'-GAT-3' motifs within gene promoters.</text>
</comment>
<dbReference type="Pfam" id="PF00320">
    <property type="entry name" value="GATA"/>
    <property type="match status" value="1"/>
</dbReference>
<keyword evidence="3" id="KW-0479">Metal-binding</keyword>
<dbReference type="PANTHER" id="PTHR45658">
    <property type="entry name" value="GATA TRANSCRIPTION FACTOR"/>
    <property type="match status" value="1"/>
</dbReference>
<evidence type="ECO:0000256" key="9">
    <source>
        <dbReference type="ARBA" id="ARBA00023163"/>
    </source>
</evidence>
<evidence type="ECO:0000256" key="12">
    <source>
        <dbReference type="PROSITE-ProRule" id="PRU00094"/>
    </source>
</evidence>
<evidence type="ECO:0000256" key="6">
    <source>
        <dbReference type="ARBA" id="ARBA00023015"/>
    </source>
</evidence>
<keyword evidence="15" id="KW-1185">Reference proteome</keyword>
<sequence length="295" mass="32938">MEWIETRALKSSALSQMNANHNDDVWCFAGVNAAVIPSSDENFPVDDLLNLDFSDKDHLETCFTKSKDEESVFLETNSNHSTTTFSGAGADEFDSISAAGELVVPADDLENLEWLSQFVDDDSTAGLSLLCPVGILPSNGGVIQGKRAERVNRPVHKISVPFLSSPIPRKPRTKLLTRPRVRRPYWLCEVEKSAVPEADRFIGVRKPPVKRRRKAPEEDAGRRCTHCQVSKTPQWRTGPLGPKTLCNACGVRFKSGRLFPEYRPACSPSFSKEMHSNSHRKVLEMRRKKEVCEGA</sequence>
<dbReference type="Proteomes" id="UP001153555">
    <property type="component" value="Unassembled WGS sequence"/>
</dbReference>
<gene>
    <name evidence="14" type="ORF">SHERM_15628</name>
</gene>
<accession>A0A9N7MTW6</accession>
<feature type="domain" description="GATA-type" evidence="13">
    <location>
        <begin position="218"/>
        <end position="254"/>
    </location>
</feature>
<comment type="subcellular location">
    <subcellularLocation>
        <location evidence="1 11">Nucleus</location>
    </subcellularLocation>
</comment>
<proteinExistence type="inferred from homology"/>
<evidence type="ECO:0000313" key="15">
    <source>
        <dbReference type="Proteomes" id="UP001153555"/>
    </source>
</evidence>
<dbReference type="PROSITE" id="PS00344">
    <property type="entry name" value="GATA_ZN_FINGER_1"/>
    <property type="match status" value="1"/>
</dbReference>
<keyword evidence="7 11" id="KW-0238">DNA-binding</keyword>
<dbReference type="FunFam" id="3.30.50.10:FF:000018">
    <property type="entry name" value="GATA transcription factor"/>
    <property type="match status" value="1"/>
</dbReference>
<dbReference type="SMART" id="SM00401">
    <property type="entry name" value="ZnF_GATA"/>
    <property type="match status" value="1"/>
</dbReference>
<dbReference type="GO" id="GO:0030154">
    <property type="term" value="P:cell differentiation"/>
    <property type="evidence" value="ECO:0007669"/>
    <property type="project" value="TreeGrafter"/>
</dbReference>
<dbReference type="GO" id="GO:0043565">
    <property type="term" value="F:sequence-specific DNA binding"/>
    <property type="evidence" value="ECO:0007669"/>
    <property type="project" value="InterPro"/>
</dbReference>
<dbReference type="OrthoDB" id="2162994at2759"/>